<dbReference type="PANTHER" id="PTHR42800:SF1">
    <property type="entry name" value="EXOINULINASE INUD (AFU_ORTHOLOGUE AFUA_5G00480)"/>
    <property type="match status" value="1"/>
</dbReference>
<dbReference type="InterPro" id="IPR018053">
    <property type="entry name" value="Glyco_hydro_32_AS"/>
</dbReference>
<feature type="domain" description="Glycosyl hydrolase family 32 C-terminal" evidence="6">
    <location>
        <begin position="358"/>
        <end position="508"/>
    </location>
</feature>
<dbReference type="InterPro" id="IPR023296">
    <property type="entry name" value="Glyco_hydro_beta-prop_sf"/>
</dbReference>
<evidence type="ECO:0000256" key="4">
    <source>
        <dbReference type="RuleBase" id="RU362110"/>
    </source>
</evidence>
<dbReference type="SUPFAM" id="SSF49899">
    <property type="entry name" value="Concanavalin A-like lectins/glucanases"/>
    <property type="match status" value="1"/>
</dbReference>
<reference evidence="7 8" key="1">
    <citation type="submission" date="2018-05" db="EMBL/GenBank/DDBJ databases">
        <title>Marinilabilia rubrum sp. nov., isolated from saltern sediment.</title>
        <authorList>
            <person name="Zhang R."/>
        </authorList>
    </citation>
    <scope>NUCLEOTIDE SEQUENCE [LARGE SCALE GENOMIC DNA]</scope>
    <source>
        <strain evidence="7 8">WTE16</strain>
    </source>
</reference>
<keyword evidence="3 4" id="KW-0326">Glycosidase</keyword>
<evidence type="ECO:0000313" key="7">
    <source>
        <dbReference type="EMBL" id="PWD99814.1"/>
    </source>
</evidence>
<dbReference type="InterPro" id="IPR013148">
    <property type="entry name" value="Glyco_hydro_32_N"/>
</dbReference>
<organism evidence="7 8">
    <name type="scientific">Marinilabilia rubra</name>
    <dbReference type="NCBI Taxonomy" id="2162893"/>
    <lineage>
        <taxon>Bacteria</taxon>
        <taxon>Pseudomonadati</taxon>
        <taxon>Bacteroidota</taxon>
        <taxon>Bacteroidia</taxon>
        <taxon>Marinilabiliales</taxon>
        <taxon>Marinilabiliaceae</taxon>
        <taxon>Marinilabilia</taxon>
    </lineage>
</organism>
<dbReference type="GO" id="GO:0005987">
    <property type="term" value="P:sucrose catabolic process"/>
    <property type="evidence" value="ECO:0007669"/>
    <property type="project" value="TreeGrafter"/>
</dbReference>
<protein>
    <submittedName>
        <fullName evidence="7">Glycosyl hydrolase family 32</fullName>
    </submittedName>
</protein>
<dbReference type="Pfam" id="PF00251">
    <property type="entry name" value="Glyco_hydro_32N"/>
    <property type="match status" value="1"/>
</dbReference>
<dbReference type="PROSITE" id="PS51257">
    <property type="entry name" value="PROKAR_LIPOPROTEIN"/>
    <property type="match status" value="1"/>
</dbReference>
<comment type="caution">
    <text evidence="7">The sequence shown here is derived from an EMBL/GenBank/DDBJ whole genome shotgun (WGS) entry which is preliminary data.</text>
</comment>
<dbReference type="Gene3D" id="2.115.10.20">
    <property type="entry name" value="Glycosyl hydrolase domain, family 43"/>
    <property type="match status" value="1"/>
</dbReference>
<name>A0A2U2B9T7_9BACT</name>
<evidence type="ECO:0000256" key="3">
    <source>
        <dbReference type="ARBA" id="ARBA00023295"/>
    </source>
</evidence>
<accession>A0A2U2B9T7</accession>
<gene>
    <name evidence="7" type="ORF">DDZ16_07925</name>
</gene>
<dbReference type="CDD" id="cd18622">
    <property type="entry name" value="GH32_Inu-like"/>
    <property type="match status" value="1"/>
</dbReference>
<dbReference type="Gene3D" id="2.60.120.560">
    <property type="entry name" value="Exo-inulinase, domain 1"/>
    <property type="match status" value="1"/>
</dbReference>
<evidence type="ECO:0000256" key="1">
    <source>
        <dbReference type="ARBA" id="ARBA00009902"/>
    </source>
</evidence>
<dbReference type="SUPFAM" id="SSF75005">
    <property type="entry name" value="Arabinanase/levansucrase/invertase"/>
    <property type="match status" value="1"/>
</dbReference>
<dbReference type="InterPro" id="IPR001362">
    <property type="entry name" value="Glyco_hydro_32"/>
</dbReference>
<dbReference type="GO" id="GO:0004575">
    <property type="term" value="F:sucrose alpha-glucosidase activity"/>
    <property type="evidence" value="ECO:0007669"/>
    <property type="project" value="TreeGrafter"/>
</dbReference>
<dbReference type="PANTHER" id="PTHR42800">
    <property type="entry name" value="EXOINULINASE INUD (AFU_ORTHOLOGUE AFUA_5G00480)"/>
    <property type="match status" value="1"/>
</dbReference>
<proteinExistence type="inferred from homology"/>
<dbReference type="PROSITE" id="PS00609">
    <property type="entry name" value="GLYCOSYL_HYDROL_F32"/>
    <property type="match status" value="1"/>
</dbReference>
<feature type="domain" description="Glycosyl hydrolase family 32 N-terminal" evidence="5">
    <location>
        <begin position="36"/>
        <end position="346"/>
    </location>
</feature>
<evidence type="ECO:0000313" key="8">
    <source>
        <dbReference type="Proteomes" id="UP000244956"/>
    </source>
</evidence>
<dbReference type="Pfam" id="PF08244">
    <property type="entry name" value="Glyco_hydro_32C"/>
    <property type="match status" value="1"/>
</dbReference>
<keyword evidence="2 4" id="KW-0378">Hydrolase</keyword>
<dbReference type="InterPro" id="IPR013320">
    <property type="entry name" value="ConA-like_dom_sf"/>
</dbReference>
<dbReference type="InterPro" id="IPR013189">
    <property type="entry name" value="Glyco_hydro_32_C"/>
</dbReference>
<dbReference type="GO" id="GO:0005737">
    <property type="term" value="C:cytoplasm"/>
    <property type="evidence" value="ECO:0007669"/>
    <property type="project" value="TreeGrafter"/>
</dbReference>
<dbReference type="SMART" id="SM00640">
    <property type="entry name" value="Glyco_32"/>
    <property type="match status" value="1"/>
</dbReference>
<evidence type="ECO:0000259" key="6">
    <source>
        <dbReference type="Pfam" id="PF08244"/>
    </source>
</evidence>
<sequence>MMRNYFLLFFFAALISGCGNVKQDDLYKKQHRPQIHFSPKENWMNDPNGLVYYQGEYHLFYQYNPDSTVWGPMHWGHAISEDLIHWEHLPVALKPDSLGYIFSGSAVVDHNNTSGLGREGVSPMIAIFTYHNQKKADAGELVFQNPGIAYSLDKGRSWEKYSDNPVLENPGFIDFRDPKVFWHAATDKWIMSLAAGDHIRFYSSSNMLKWNFESEFGLGVGSHIGVWECPDLFSVSVSETDEKKWVLLVSVNEGAPNGGSGTQYFVGDFDGESFDPVGEDEDVKTKWVDYGKDNYAGVTWSGITENDGRRVFMGWMNNWQYAEQIPTDGWRGAFTLPRELELVNSYGDYLLKSQPVSEYDQLRKDSQKIAGFAMEGEMEVVDRQELPLELKLTFDVRDHSSMNFAEKFGVRLLNDKGESLAIGYNNVDKLFFVDRRNAGWDSSENNFSQINYAPYILNQTKLDFHLIIDKSSVEMFAVDGLVTMTERFFPSQDFSKIEFFTEGGRIEIIEGELSLLERVW</sequence>
<keyword evidence="8" id="KW-1185">Reference proteome</keyword>
<dbReference type="AlphaFoldDB" id="A0A2U2B9T7"/>
<evidence type="ECO:0000256" key="2">
    <source>
        <dbReference type="ARBA" id="ARBA00022801"/>
    </source>
</evidence>
<evidence type="ECO:0000259" key="5">
    <source>
        <dbReference type="Pfam" id="PF00251"/>
    </source>
</evidence>
<dbReference type="Proteomes" id="UP000244956">
    <property type="component" value="Unassembled WGS sequence"/>
</dbReference>
<dbReference type="EMBL" id="QEWP01000005">
    <property type="protein sequence ID" value="PWD99814.1"/>
    <property type="molecule type" value="Genomic_DNA"/>
</dbReference>
<comment type="similarity">
    <text evidence="1 4">Belongs to the glycosyl hydrolase 32 family.</text>
</comment>